<name>A0A1Z4C0D0_9GAMM</name>
<proteinExistence type="predicted"/>
<evidence type="ECO:0000256" key="4">
    <source>
        <dbReference type="SAM" id="MobiDB-lite"/>
    </source>
</evidence>
<dbReference type="PANTHER" id="PTHR11219">
    <property type="entry name" value="TENEURIN AND N-ACETYLGLUCOSAMINE-1-PHOSPHODIESTER ALPHA-N-ACETYLGLUCOSAMINIDASE"/>
    <property type="match status" value="1"/>
</dbReference>
<keyword evidence="7" id="KW-1185">Reference proteome</keyword>
<feature type="compositionally biased region" description="Polar residues" evidence="4">
    <location>
        <begin position="340"/>
        <end position="350"/>
    </location>
</feature>
<dbReference type="NCBIfam" id="TIGR01643">
    <property type="entry name" value="YD_repeat_2x"/>
    <property type="match status" value="1"/>
</dbReference>
<dbReference type="Proteomes" id="UP000197019">
    <property type="component" value="Chromosome"/>
</dbReference>
<dbReference type="InterPro" id="IPR051216">
    <property type="entry name" value="Teneurin"/>
</dbReference>
<dbReference type="KEGG" id="mpsy:CEK71_13395"/>
<organism evidence="6 7">
    <name type="scientific">Methylovulum psychrotolerans</name>
    <dbReference type="NCBI Taxonomy" id="1704499"/>
    <lineage>
        <taxon>Bacteria</taxon>
        <taxon>Pseudomonadati</taxon>
        <taxon>Pseudomonadota</taxon>
        <taxon>Gammaproteobacteria</taxon>
        <taxon>Methylococcales</taxon>
        <taxon>Methylococcaceae</taxon>
        <taxon>Methylovulum</taxon>
    </lineage>
</organism>
<keyword evidence="3" id="KW-1015">Disulfide bond</keyword>
<keyword evidence="1" id="KW-0245">EGF-like domain</keyword>
<evidence type="ECO:0000259" key="5">
    <source>
        <dbReference type="Pfam" id="PF25023"/>
    </source>
</evidence>
<evidence type="ECO:0000256" key="1">
    <source>
        <dbReference type="ARBA" id="ARBA00022536"/>
    </source>
</evidence>
<feature type="domain" description="Teneurin-like YD-shell" evidence="5">
    <location>
        <begin position="13"/>
        <end position="215"/>
    </location>
</feature>
<dbReference type="Pfam" id="PF25023">
    <property type="entry name" value="TEN_YD-shell"/>
    <property type="match status" value="1"/>
</dbReference>
<dbReference type="AlphaFoldDB" id="A0A1Z4C0D0"/>
<sequence>MTNTIPTAGAAATARYDDQDRLLDYPSTSSGQASLYSYTANGELQSKTKNGQTTQYAYDVLGNLKHVTLPDTTAIGYLTDGQNRRIGKTVNGVLVQGFLYQNQLNPIAELDGNNQIVSRFVYASKANVPDYLTKNGATYRIISDHLGSPRLVINTANGSVAQRIDYDVWGNITQDTNPGFQPFGYAGGLYDRHTKLVCFGARDYDAETGRWTAKDPIGFGGGDSNLYGYVVGDPVNFIDPLGLCKNDEWPKYPEYDGNPDDPIEPLHPECSIPALRVVCTLAGEGSNRRGATRTTNPKHHPNAKSPEPPNAKDLFDKSITDKKGRRWAIDKDGIIHRFSKPSNGETHWNGSTGGDKPIRMEDIPNDITDVTHPIPKRVSLTDGKRKNRTLHRLPDLQSRLCNGDGLVGDSPPHQGREPDSIATCCFKLIC</sequence>
<feature type="region of interest" description="Disordered" evidence="4">
    <location>
        <begin position="285"/>
        <end position="319"/>
    </location>
</feature>
<dbReference type="NCBIfam" id="TIGR03696">
    <property type="entry name" value="Rhs_assc_core"/>
    <property type="match status" value="1"/>
</dbReference>
<evidence type="ECO:0000313" key="6">
    <source>
        <dbReference type="EMBL" id="ASF46986.1"/>
    </source>
</evidence>
<gene>
    <name evidence="6" type="ORF">CEK71_13395</name>
</gene>
<protein>
    <recommendedName>
        <fullName evidence="5">Teneurin-like YD-shell domain-containing protein</fullName>
    </recommendedName>
</protein>
<reference evidence="6 7" key="1">
    <citation type="submission" date="2017-06" db="EMBL/GenBank/DDBJ databases">
        <title>Genome Sequencing of the methanotroph Methylovulum psychrotolerants str. HV10-M2 isolated from a high-altitude environment.</title>
        <authorList>
            <person name="Mateos-Rivera A."/>
        </authorList>
    </citation>
    <scope>NUCLEOTIDE SEQUENCE [LARGE SCALE GENOMIC DNA]</scope>
    <source>
        <strain evidence="6 7">HV10_M2</strain>
    </source>
</reference>
<keyword evidence="2" id="KW-0677">Repeat</keyword>
<accession>A0A1Z4C0D0</accession>
<dbReference type="Gene3D" id="2.180.10.10">
    <property type="entry name" value="RHS repeat-associated core"/>
    <property type="match status" value="1"/>
</dbReference>
<dbReference type="EMBL" id="CP022129">
    <property type="protein sequence ID" value="ASF46986.1"/>
    <property type="molecule type" value="Genomic_DNA"/>
</dbReference>
<feature type="region of interest" description="Disordered" evidence="4">
    <location>
        <begin position="338"/>
        <end position="358"/>
    </location>
</feature>
<evidence type="ECO:0000256" key="2">
    <source>
        <dbReference type="ARBA" id="ARBA00022737"/>
    </source>
</evidence>
<dbReference type="InterPro" id="IPR022385">
    <property type="entry name" value="Rhs_assc_core"/>
</dbReference>
<evidence type="ECO:0000313" key="7">
    <source>
        <dbReference type="Proteomes" id="UP000197019"/>
    </source>
</evidence>
<dbReference type="InterPro" id="IPR056823">
    <property type="entry name" value="TEN-like_YD-shell"/>
</dbReference>
<dbReference type="PANTHER" id="PTHR11219:SF69">
    <property type="entry name" value="TENEURIN-A"/>
    <property type="match status" value="1"/>
</dbReference>
<evidence type="ECO:0000256" key="3">
    <source>
        <dbReference type="ARBA" id="ARBA00023157"/>
    </source>
</evidence>
<dbReference type="InterPro" id="IPR006530">
    <property type="entry name" value="YD"/>
</dbReference>